<comment type="caution">
    <text evidence="2">The sequence shown here is derived from an EMBL/GenBank/DDBJ whole genome shotgun (WGS) entry which is preliminary data.</text>
</comment>
<evidence type="ECO:0000313" key="2">
    <source>
        <dbReference type="EMBL" id="RLC36532.1"/>
    </source>
</evidence>
<organism evidence="2 3">
    <name type="scientific">candidate division Kazan bacterium</name>
    <dbReference type="NCBI Taxonomy" id="2202143"/>
    <lineage>
        <taxon>Bacteria</taxon>
        <taxon>Bacteria division Kazan-3B-28</taxon>
    </lineage>
</organism>
<dbReference type="AlphaFoldDB" id="A0A420ZBV1"/>
<dbReference type="Proteomes" id="UP000281261">
    <property type="component" value="Unassembled WGS sequence"/>
</dbReference>
<dbReference type="EMBL" id="QMNG01000048">
    <property type="protein sequence ID" value="RLC36532.1"/>
    <property type="molecule type" value="Genomic_DNA"/>
</dbReference>
<gene>
    <name evidence="2" type="ORF">DRH29_04360</name>
</gene>
<proteinExistence type="predicted"/>
<keyword evidence="1" id="KW-1133">Transmembrane helix</keyword>
<reference evidence="2 3" key="1">
    <citation type="submission" date="2018-06" db="EMBL/GenBank/DDBJ databases">
        <title>Extensive metabolic versatility and redundancy in microbially diverse, dynamic hydrothermal sediments.</title>
        <authorList>
            <person name="Dombrowski N."/>
            <person name="Teske A."/>
            <person name="Baker B.J."/>
        </authorList>
    </citation>
    <scope>NUCLEOTIDE SEQUENCE [LARGE SCALE GENOMIC DNA]</scope>
    <source>
        <strain evidence="2">B79_G16</strain>
    </source>
</reference>
<sequence>MYFKNGIVNINLEKSKKEINIIMGILNIFSKFSKVEKILLILGFIFIVAIGGISIIYYITINKCERELIEIIKQNRDYYYNSAIYLINSIDSFCRPCAKYNQLRNDLSIKIIFLVDPDYSDNDIENFRKFLNIDNKDEIRRMDIKWKEWYLKCNKNKWNFFFNFLILINEGRIIEIRRF</sequence>
<evidence type="ECO:0000256" key="1">
    <source>
        <dbReference type="SAM" id="Phobius"/>
    </source>
</evidence>
<keyword evidence="1" id="KW-0472">Membrane</keyword>
<protein>
    <submittedName>
        <fullName evidence="2">Uncharacterized protein</fullName>
    </submittedName>
</protein>
<keyword evidence="1" id="KW-0812">Transmembrane</keyword>
<feature type="transmembrane region" description="Helical" evidence="1">
    <location>
        <begin position="38"/>
        <end position="59"/>
    </location>
</feature>
<name>A0A420ZBV1_UNCK3</name>
<accession>A0A420ZBV1</accession>
<evidence type="ECO:0000313" key="3">
    <source>
        <dbReference type="Proteomes" id="UP000281261"/>
    </source>
</evidence>